<evidence type="ECO:0000313" key="3">
    <source>
        <dbReference type="EMBL" id="GGG37352.1"/>
    </source>
</evidence>
<dbReference type="Proteomes" id="UP000601361">
    <property type="component" value="Unassembled WGS sequence"/>
</dbReference>
<evidence type="ECO:0000256" key="1">
    <source>
        <dbReference type="SAM" id="Phobius"/>
    </source>
</evidence>
<accession>A0ABQ1WP05</accession>
<evidence type="ECO:0000313" key="4">
    <source>
        <dbReference type="Proteomes" id="UP000601361"/>
    </source>
</evidence>
<sequence>MRFILLFLCGLLLTLRTTAQDIILQADGTETPGKVLTITPERITYVSATADTMQLPAAQVFLIRYANGTKEVLRNLAAPAPALNPTEAYAQGRHDARVHFKAPGAFWGTFGATAATIPVLGGLGGLATGTAIAVTPPKEYNLRVPDPMRQADANYMRGYEKQAQRKKVGKAAAGFGTGLVVGSALWVLIALSTINHM</sequence>
<keyword evidence="1" id="KW-0472">Membrane</keyword>
<keyword evidence="2" id="KW-0732">Signal</keyword>
<keyword evidence="1" id="KW-0812">Transmembrane</keyword>
<name>A0ABQ1WP05_9BACT</name>
<feature type="chain" id="PRO_5047203125" description="PEGA domain-containing protein" evidence="2">
    <location>
        <begin position="20"/>
        <end position="197"/>
    </location>
</feature>
<evidence type="ECO:0000256" key="2">
    <source>
        <dbReference type="SAM" id="SignalP"/>
    </source>
</evidence>
<keyword evidence="1" id="KW-1133">Transmembrane helix</keyword>
<protein>
    <recommendedName>
        <fullName evidence="5">PEGA domain-containing protein</fullName>
    </recommendedName>
</protein>
<feature type="signal peptide" evidence="2">
    <location>
        <begin position="1"/>
        <end position="19"/>
    </location>
</feature>
<evidence type="ECO:0008006" key="5">
    <source>
        <dbReference type="Google" id="ProtNLM"/>
    </source>
</evidence>
<dbReference type="EMBL" id="BMGS01000003">
    <property type="protein sequence ID" value="GGG37352.1"/>
    <property type="molecule type" value="Genomic_DNA"/>
</dbReference>
<comment type="caution">
    <text evidence="3">The sequence shown here is derived from an EMBL/GenBank/DDBJ whole genome shotgun (WGS) entry which is preliminary data.</text>
</comment>
<gene>
    <name evidence="3" type="ORF">GCM10011378_12110</name>
</gene>
<proteinExistence type="predicted"/>
<feature type="transmembrane region" description="Helical" evidence="1">
    <location>
        <begin position="171"/>
        <end position="191"/>
    </location>
</feature>
<dbReference type="RefSeq" id="WP_188556925.1">
    <property type="nucleotide sequence ID" value="NZ_BMGS01000003.1"/>
</dbReference>
<keyword evidence="4" id="KW-1185">Reference proteome</keyword>
<organism evidence="3 4">
    <name type="scientific">Hymenobacter glacieicola</name>
    <dbReference type="NCBI Taxonomy" id="1562124"/>
    <lineage>
        <taxon>Bacteria</taxon>
        <taxon>Pseudomonadati</taxon>
        <taxon>Bacteroidota</taxon>
        <taxon>Cytophagia</taxon>
        <taxon>Cytophagales</taxon>
        <taxon>Hymenobacteraceae</taxon>
        <taxon>Hymenobacter</taxon>
    </lineage>
</organism>
<reference evidence="4" key="1">
    <citation type="journal article" date="2019" name="Int. J. Syst. Evol. Microbiol.">
        <title>The Global Catalogue of Microorganisms (GCM) 10K type strain sequencing project: providing services to taxonomists for standard genome sequencing and annotation.</title>
        <authorList>
            <consortium name="The Broad Institute Genomics Platform"/>
            <consortium name="The Broad Institute Genome Sequencing Center for Infectious Disease"/>
            <person name="Wu L."/>
            <person name="Ma J."/>
        </authorList>
    </citation>
    <scope>NUCLEOTIDE SEQUENCE [LARGE SCALE GENOMIC DNA]</scope>
    <source>
        <strain evidence="4">CGMCC 1.12990</strain>
    </source>
</reference>